<evidence type="ECO:0000313" key="1">
    <source>
        <dbReference type="EMBL" id="EKC51157.1"/>
    </source>
</evidence>
<protein>
    <submittedName>
        <fullName evidence="1">Heat shock protein Hsp33 protein</fullName>
    </submittedName>
</protein>
<dbReference type="GO" id="GO:0051082">
    <property type="term" value="F:unfolded protein binding"/>
    <property type="evidence" value="ECO:0007669"/>
    <property type="project" value="InterPro"/>
</dbReference>
<reference evidence="1" key="1">
    <citation type="journal article" date="2013" name="Environ. Microbiol.">
        <title>Microbiota from the distal guts of lean and obese adolescents exhibit partial functional redundancy besides clear differences in community structure.</title>
        <authorList>
            <person name="Ferrer M."/>
            <person name="Ruiz A."/>
            <person name="Lanza F."/>
            <person name="Haange S.B."/>
            <person name="Oberbach A."/>
            <person name="Till H."/>
            <person name="Bargiela R."/>
            <person name="Campoy C."/>
            <person name="Segura M.T."/>
            <person name="Richter M."/>
            <person name="von Bergen M."/>
            <person name="Seifert J."/>
            <person name="Suarez A."/>
        </authorList>
    </citation>
    <scope>NUCLEOTIDE SEQUENCE</scope>
</reference>
<dbReference type="GO" id="GO:0005737">
    <property type="term" value="C:cytoplasm"/>
    <property type="evidence" value="ECO:0007669"/>
    <property type="project" value="InterPro"/>
</dbReference>
<accession>K1RRA0</accession>
<keyword evidence="1" id="KW-0346">Stress response</keyword>
<gene>
    <name evidence="1" type="ORF">LEA_17543</name>
</gene>
<dbReference type="EMBL" id="AJWY01012011">
    <property type="protein sequence ID" value="EKC51157.1"/>
    <property type="molecule type" value="Genomic_DNA"/>
</dbReference>
<feature type="non-terminal residue" evidence="1">
    <location>
        <position position="35"/>
    </location>
</feature>
<sequence>MDRLIRCITKDGAIMASAVDSTNIVYTAQKIHQLT</sequence>
<comment type="caution">
    <text evidence="1">The sequence shown here is derived from an EMBL/GenBank/DDBJ whole genome shotgun (WGS) entry which is preliminary data.</text>
</comment>
<organism evidence="1">
    <name type="scientific">human gut metagenome</name>
    <dbReference type="NCBI Taxonomy" id="408170"/>
    <lineage>
        <taxon>unclassified sequences</taxon>
        <taxon>metagenomes</taxon>
        <taxon>organismal metagenomes</taxon>
    </lineage>
</organism>
<dbReference type="GO" id="GO:0006457">
    <property type="term" value="P:protein folding"/>
    <property type="evidence" value="ECO:0007669"/>
    <property type="project" value="InterPro"/>
</dbReference>
<proteinExistence type="predicted"/>
<dbReference type="AlphaFoldDB" id="K1RRA0"/>
<name>K1RRA0_9ZZZZ</name>